<dbReference type="CDD" id="cd01127">
    <property type="entry name" value="TrwB_TraG_TraD_VirD4"/>
    <property type="match status" value="1"/>
</dbReference>
<proteinExistence type="predicted"/>
<feature type="domain" description="DUF8128" evidence="4">
    <location>
        <begin position="117"/>
        <end position="392"/>
    </location>
</feature>
<dbReference type="SUPFAM" id="SSF52540">
    <property type="entry name" value="P-loop containing nucleoside triphosphate hydrolases"/>
    <property type="match status" value="1"/>
</dbReference>
<dbReference type="PATRIC" id="fig|1619001.3.peg.366"/>
<dbReference type="PANTHER" id="PTHR30121:SF6">
    <property type="entry name" value="SLR6007 PROTEIN"/>
    <property type="match status" value="1"/>
</dbReference>
<evidence type="ECO:0000313" key="5">
    <source>
        <dbReference type="EMBL" id="KKU33956.1"/>
    </source>
</evidence>
<dbReference type="EMBL" id="LCMG01000006">
    <property type="protein sequence ID" value="KKU33956.1"/>
    <property type="molecule type" value="Genomic_DNA"/>
</dbReference>
<dbReference type="InterPro" id="IPR027417">
    <property type="entry name" value="P-loop_NTPase"/>
</dbReference>
<keyword evidence="2" id="KW-0812">Transmembrane</keyword>
<dbReference type="InterPro" id="IPR019476">
    <property type="entry name" value="T4SS_TraD_DNA-bd"/>
</dbReference>
<dbReference type="PANTHER" id="PTHR30121">
    <property type="entry name" value="UNCHARACTERIZED PROTEIN YJGR-RELATED"/>
    <property type="match status" value="1"/>
</dbReference>
<dbReference type="AlphaFoldDB" id="A0A0G1PMH5"/>
<sequence length="855" mass="97449">MMFWQFGLETTATVPITMRSTDDLFLPTMILIGLGMGLIVFLLLLVLRQFLRFRSHARASTFHQVIIQVTVPRFRRESDTDRQPTKEEIHEVIAAGETFFSAIGGLKPQRGFRTWLLGRTDELSFEIVVSQKVTKFFLAVPQKMQGYVEQQLSAAYPDAHLEAVEDYNIFQPQSHIVGSYLIFKKESALPIKTYRKLDKDPLNAITNVLAKVPEEDGAAFQFVVRPARSRWRQRGVRIARNMQQGMTLADAIKGKKKKQLSILSTLGVYKEEQKEPEKDHRLSPQEEELVKGIEEKVSKAGLEINIRLIASSKSASQAQSVLQNMLNAFAQYNIYEFGNSFSKVVPPFQRRLIRRFIYRMFNEQCKILMSSEEMASLWHLPLPWTETPNIQWLGARRGPAPASVPQGPEDGGTLELGFNMYRGVKVPVWMKEKDRARHMYIIGKSGTGKSQLIARLAVQDIRAGHGVAVVDPHGDLTEQIVGNIPKERIDDVIYFNPSDLNRPMGLNMLEAKDESQKDFMVQEMIAIFYKLFPPEMIGPMFEHNMRNVMLTLMSDPKNLGTIAEIPRMFSDEAYQKQWVAKVKDPVVRSFWENEMAKTSDFHKSEMLGYLISKVGRFVENEMMRNIIGQTNSSFDFREIMDNKRILLVNLSKGKTGEVNANLLGLIIVSKLQMAALSRADMPEDQRHDFFLYIDEFQNFITDSIATILSEARKYRLNLVIAHQYVGQLVKDNKTEIRDAVFGNVGTTMVARIGPEDVEMFEKLYSPEFGGHDLINSDSFTWYVKMIVDNAQQKAFTLNFDMFSKGDVKLASAIKELSRLKYGRDRAMVEADIAERTQLGAEKRGPQPPALGESPF</sequence>
<feature type="compositionally biased region" description="Basic and acidic residues" evidence="1">
    <location>
        <begin position="834"/>
        <end position="844"/>
    </location>
</feature>
<feature type="transmembrane region" description="Helical" evidence="2">
    <location>
        <begin position="24"/>
        <end position="47"/>
    </location>
</feature>
<reference evidence="5 6" key="1">
    <citation type="journal article" date="2015" name="Nature">
        <title>rRNA introns, odd ribosomes, and small enigmatic genomes across a large radiation of phyla.</title>
        <authorList>
            <person name="Brown C.T."/>
            <person name="Hug L.A."/>
            <person name="Thomas B.C."/>
            <person name="Sharon I."/>
            <person name="Castelle C.J."/>
            <person name="Singh A."/>
            <person name="Wilkins M.J."/>
            <person name="Williams K.H."/>
            <person name="Banfield J.F."/>
        </authorList>
    </citation>
    <scope>NUCLEOTIDE SEQUENCE [LARGE SCALE GENOMIC DNA]</scope>
</reference>
<dbReference type="InterPro" id="IPR051162">
    <property type="entry name" value="T4SS_component"/>
</dbReference>
<keyword evidence="2" id="KW-0472">Membrane</keyword>
<keyword evidence="2" id="KW-1133">Transmembrane helix</keyword>
<dbReference type="Pfam" id="PF10412">
    <property type="entry name" value="TrwB_AAD_bind"/>
    <property type="match status" value="1"/>
</dbReference>
<evidence type="ECO:0000256" key="2">
    <source>
        <dbReference type="SAM" id="Phobius"/>
    </source>
</evidence>
<comment type="caution">
    <text evidence="5">The sequence shown here is derived from an EMBL/GenBank/DDBJ whole genome shotgun (WGS) entry which is preliminary data.</text>
</comment>
<feature type="domain" description="Type IV secretion system coupling protein TraD DNA-binding" evidence="3">
    <location>
        <begin position="431"/>
        <end position="755"/>
    </location>
</feature>
<evidence type="ECO:0000313" key="6">
    <source>
        <dbReference type="Proteomes" id="UP000034705"/>
    </source>
</evidence>
<dbReference type="Proteomes" id="UP000034705">
    <property type="component" value="Unassembled WGS sequence"/>
</dbReference>
<protein>
    <submittedName>
        <fullName evidence="5">Uncharacterized protein</fullName>
    </submittedName>
</protein>
<dbReference type="InterPro" id="IPR058441">
    <property type="entry name" value="DUF8128"/>
</dbReference>
<evidence type="ECO:0000259" key="4">
    <source>
        <dbReference type="Pfam" id="PF26449"/>
    </source>
</evidence>
<evidence type="ECO:0000256" key="1">
    <source>
        <dbReference type="SAM" id="MobiDB-lite"/>
    </source>
</evidence>
<feature type="region of interest" description="Disordered" evidence="1">
    <location>
        <begin position="834"/>
        <end position="855"/>
    </location>
</feature>
<dbReference type="Gene3D" id="3.40.50.300">
    <property type="entry name" value="P-loop containing nucleotide triphosphate hydrolases"/>
    <property type="match status" value="2"/>
</dbReference>
<organism evidence="5 6">
    <name type="scientific">Candidatus Uhrbacteria bacterium GW2011_GWF2_46_218</name>
    <dbReference type="NCBI Taxonomy" id="1619001"/>
    <lineage>
        <taxon>Bacteria</taxon>
        <taxon>Candidatus Uhriibacteriota</taxon>
    </lineage>
</organism>
<gene>
    <name evidence="5" type="ORF">UX45_C0006G0008</name>
</gene>
<accession>A0A0G1PMH5</accession>
<dbReference type="Pfam" id="PF26449">
    <property type="entry name" value="DUF8128"/>
    <property type="match status" value="1"/>
</dbReference>
<evidence type="ECO:0000259" key="3">
    <source>
        <dbReference type="Pfam" id="PF10412"/>
    </source>
</evidence>
<name>A0A0G1PMH5_9BACT</name>